<evidence type="ECO:0000313" key="1">
    <source>
        <dbReference type="EMBL" id="KAK4525491.1"/>
    </source>
</evidence>
<name>A0AAV9IE48_9RHOD</name>
<gene>
    <name evidence="1" type="ORF">GAYE_SCF13G3399</name>
</gene>
<organism evidence="1 2">
    <name type="scientific">Galdieria yellowstonensis</name>
    <dbReference type="NCBI Taxonomy" id="3028027"/>
    <lineage>
        <taxon>Eukaryota</taxon>
        <taxon>Rhodophyta</taxon>
        <taxon>Bangiophyceae</taxon>
        <taxon>Galdieriales</taxon>
        <taxon>Galdieriaceae</taxon>
        <taxon>Galdieria</taxon>
    </lineage>
</organism>
<protein>
    <submittedName>
        <fullName evidence="1">Uncharacterized protein</fullName>
    </submittedName>
</protein>
<dbReference type="EMBL" id="JANCYU010000031">
    <property type="protein sequence ID" value="KAK4525491.1"/>
    <property type="molecule type" value="Genomic_DNA"/>
</dbReference>
<dbReference type="AlphaFoldDB" id="A0AAV9IE48"/>
<reference evidence="1 2" key="1">
    <citation type="submission" date="2022-07" db="EMBL/GenBank/DDBJ databases">
        <title>Genome-wide signatures of adaptation to extreme environments.</title>
        <authorList>
            <person name="Cho C.H."/>
            <person name="Yoon H.S."/>
        </authorList>
    </citation>
    <scope>NUCLEOTIDE SEQUENCE [LARGE SCALE GENOMIC DNA]</scope>
    <source>
        <strain evidence="1 2">108.79 E11</strain>
    </source>
</reference>
<evidence type="ECO:0000313" key="2">
    <source>
        <dbReference type="Proteomes" id="UP001300502"/>
    </source>
</evidence>
<keyword evidence="2" id="KW-1185">Reference proteome</keyword>
<proteinExistence type="predicted"/>
<sequence>MRKYVFALNPGSDIYSTGYSSRGKVLQVGKGDVARTHRLTYVVDHLHSKWSQKVVKHGKRWQVRKAGARISTKNHQLVQDLHEKLARFLCTSFSIILLPKFQASIMIDRRKTKFEVKTAREHWRRGLIIVFDNACYRNRENILGAE</sequence>
<dbReference type="Proteomes" id="UP001300502">
    <property type="component" value="Unassembled WGS sequence"/>
</dbReference>
<comment type="caution">
    <text evidence="1">The sequence shown here is derived from an EMBL/GenBank/DDBJ whole genome shotgun (WGS) entry which is preliminary data.</text>
</comment>
<accession>A0AAV9IE48</accession>
<dbReference type="PANTHER" id="PTHR36172:SF1">
    <property type="entry name" value="RESOLVASE-RELATED"/>
    <property type="match status" value="1"/>
</dbReference>
<dbReference type="PANTHER" id="PTHR36172">
    <property type="match status" value="1"/>
</dbReference>
<dbReference type="InterPro" id="IPR051491">
    <property type="entry name" value="Recombinase/Transposase-rel"/>
</dbReference>